<reference evidence="1 2" key="1">
    <citation type="journal article" date="2013" name="Genome Biol. Evol.">
        <title>Genome evolution and phylogenomic analysis of candidatus kinetoplastibacterium, the betaproteobacterial endosymbionts of strigomonas and angomonas.</title>
        <authorList>
            <person name="Alves J.M."/>
            <person name="Serrano M.G."/>
            <person name="Maia da Silva F."/>
            <person name="Voegtly L.J."/>
            <person name="Matveyev A.V."/>
            <person name="Teixeira M.M."/>
            <person name="Camargo E.P."/>
            <person name="Buck G.A."/>
        </authorList>
    </citation>
    <scope>NUCLEOTIDE SEQUENCE [LARGE SCALE GENOMIC DNA]</scope>
    <source>
        <strain evidence="1 2">TCC079E</strain>
    </source>
</reference>
<dbReference type="Proteomes" id="UP000011547">
    <property type="component" value="Chromosome"/>
</dbReference>
<dbReference type="InterPro" id="IPR007454">
    <property type="entry name" value="UPF0250_YbeD-like"/>
</dbReference>
<dbReference type="RefSeq" id="WP_015396647.1">
    <property type="nucleotide sequence ID" value="NC_020294.1"/>
</dbReference>
<sequence length="89" mass="10394">MNHDATQEISHYPGTFPIKIIGVNNDNFNKEIINLLTELGLVFEKEIETSFSKSNRYISLTVSIYVLSRDHFNYIYESLGRHPMVRFII</sequence>
<dbReference type="STRING" id="1208919.CDSE_0128"/>
<gene>
    <name evidence="1" type="ORF">CDSE_0128</name>
</gene>
<evidence type="ECO:0000313" key="1">
    <source>
        <dbReference type="EMBL" id="AGF47236.1"/>
    </source>
</evidence>
<protein>
    <submittedName>
        <fullName evidence="1">Uncharacterized protein</fullName>
    </submittedName>
</protein>
<proteinExistence type="predicted"/>
<evidence type="ECO:0000313" key="2">
    <source>
        <dbReference type="Proteomes" id="UP000011547"/>
    </source>
</evidence>
<dbReference type="EMBL" id="CP003803">
    <property type="protein sequence ID" value="AGF47236.1"/>
    <property type="molecule type" value="Genomic_DNA"/>
</dbReference>
<dbReference type="eggNOG" id="COG2921">
    <property type="taxonomic scope" value="Bacteria"/>
</dbReference>
<dbReference type="HOGENOM" id="CLU_161438_1_2_4"/>
<dbReference type="OrthoDB" id="9793424at2"/>
<dbReference type="SUPFAM" id="SSF117991">
    <property type="entry name" value="YbeD/HP0495-like"/>
    <property type="match status" value="1"/>
</dbReference>
<accession>M1LT26</accession>
<dbReference type="InterPro" id="IPR027471">
    <property type="entry name" value="YbeD-like_sf"/>
</dbReference>
<dbReference type="KEGG" id="kde:CDSE_0128"/>
<dbReference type="Gene3D" id="3.30.70.260">
    <property type="match status" value="1"/>
</dbReference>
<dbReference type="Pfam" id="PF04359">
    <property type="entry name" value="DUF493"/>
    <property type="match status" value="1"/>
</dbReference>
<organism evidence="1 2">
    <name type="scientific">Candidatus Kinetoplastidibacterium desouzai TCC079E</name>
    <dbReference type="NCBI Taxonomy" id="1208919"/>
    <lineage>
        <taxon>Bacteria</taxon>
        <taxon>Pseudomonadati</taxon>
        <taxon>Pseudomonadota</taxon>
        <taxon>Betaproteobacteria</taxon>
        <taxon>Candidatus Kinetoplastidibacterium</taxon>
    </lineage>
</organism>
<dbReference type="PATRIC" id="fig|1208919.3.peg.681"/>
<dbReference type="AlphaFoldDB" id="M1LT26"/>
<name>M1LT26_9PROT</name>
<keyword evidence="2" id="KW-1185">Reference proteome</keyword>